<sequence length="341" mass="39036">MGSFKDKDWLEEQIKANSIKSFNHDEFSHIEKVGEGGFGNVYKAYWKSRRMTVALKTLKSIPDELNTNEFVRELKLLRNVFYHPRINQFLGITKDNKYNYVMVLQYADGGNLRGYLKNKSSALTWSDKYRIALEIAEGLLCLHAEGILHRDLHPKNVLVHQGKMLIADFGLSKEESSTSSNSSVKGTPAYIDPQCHVQDKYKRSKKSDIFSFGMILWEISSEKEPFAGEKDFQVVLKISGGYREKRVEGTPDSYFELYTKCWDQTPDNRPNIEVVVETLESYNLENHVPKLLYPSNITPSNLSTGGFNVYNSQVYNNTTEINDAIKNDIYNQNPLVIEGSN</sequence>
<dbReference type="PANTHER" id="PTHR44329">
    <property type="entry name" value="SERINE/THREONINE-PROTEIN KINASE TNNI3K-RELATED"/>
    <property type="match status" value="1"/>
</dbReference>
<dbReference type="InterPro" id="IPR051681">
    <property type="entry name" value="Ser/Thr_Kinases-Pseudokinases"/>
</dbReference>
<evidence type="ECO:0000256" key="4">
    <source>
        <dbReference type="ARBA" id="ARBA00022840"/>
    </source>
</evidence>
<dbReference type="Pfam" id="PF07714">
    <property type="entry name" value="PK_Tyr_Ser-Thr"/>
    <property type="match status" value="1"/>
</dbReference>
<dbReference type="AlphaFoldDB" id="A0A397TND4"/>
<proteinExistence type="predicted"/>
<dbReference type="PROSITE" id="PS00107">
    <property type="entry name" value="PROTEIN_KINASE_ATP"/>
    <property type="match status" value="1"/>
</dbReference>
<keyword evidence="2 5" id="KW-0547">Nucleotide-binding</keyword>
<dbReference type="EMBL" id="QKYT01000004">
    <property type="protein sequence ID" value="RIA99478.1"/>
    <property type="molecule type" value="Genomic_DNA"/>
</dbReference>
<feature type="domain" description="Protein kinase" evidence="6">
    <location>
        <begin position="27"/>
        <end position="283"/>
    </location>
</feature>
<evidence type="ECO:0000256" key="2">
    <source>
        <dbReference type="ARBA" id="ARBA00022741"/>
    </source>
</evidence>
<dbReference type="InterPro" id="IPR011009">
    <property type="entry name" value="Kinase-like_dom_sf"/>
</dbReference>
<organism evidence="7 8">
    <name type="scientific">Glomus cerebriforme</name>
    <dbReference type="NCBI Taxonomy" id="658196"/>
    <lineage>
        <taxon>Eukaryota</taxon>
        <taxon>Fungi</taxon>
        <taxon>Fungi incertae sedis</taxon>
        <taxon>Mucoromycota</taxon>
        <taxon>Glomeromycotina</taxon>
        <taxon>Glomeromycetes</taxon>
        <taxon>Glomerales</taxon>
        <taxon>Glomeraceae</taxon>
        <taxon>Glomus</taxon>
    </lineage>
</organism>
<protein>
    <submittedName>
        <fullName evidence="7">Kinase-like domain-containing protein</fullName>
    </submittedName>
</protein>
<evidence type="ECO:0000256" key="1">
    <source>
        <dbReference type="ARBA" id="ARBA00022679"/>
    </source>
</evidence>
<dbReference type="SUPFAM" id="SSF56112">
    <property type="entry name" value="Protein kinase-like (PK-like)"/>
    <property type="match status" value="1"/>
</dbReference>
<gene>
    <name evidence="7" type="ORF">C1645_811517</name>
</gene>
<evidence type="ECO:0000259" key="6">
    <source>
        <dbReference type="PROSITE" id="PS50011"/>
    </source>
</evidence>
<keyword evidence="8" id="KW-1185">Reference proteome</keyword>
<feature type="binding site" evidence="5">
    <location>
        <position position="56"/>
    </location>
    <ligand>
        <name>ATP</name>
        <dbReference type="ChEBI" id="CHEBI:30616"/>
    </ligand>
</feature>
<reference evidence="7 8" key="1">
    <citation type="submission" date="2018-06" db="EMBL/GenBank/DDBJ databases">
        <title>Comparative genomics reveals the genomic features of Rhizophagus irregularis, R. cerebriforme, R. diaphanum and Gigaspora rosea, and their symbiotic lifestyle signature.</title>
        <authorList>
            <person name="Morin E."/>
            <person name="San Clemente H."/>
            <person name="Chen E.C.H."/>
            <person name="De La Providencia I."/>
            <person name="Hainaut M."/>
            <person name="Kuo A."/>
            <person name="Kohler A."/>
            <person name="Murat C."/>
            <person name="Tang N."/>
            <person name="Roy S."/>
            <person name="Loubradou J."/>
            <person name="Henrissat B."/>
            <person name="Grigoriev I.V."/>
            <person name="Corradi N."/>
            <person name="Roux C."/>
            <person name="Martin F.M."/>
        </authorList>
    </citation>
    <scope>NUCLEOTIDE SEQUENCE [LARGE SCALE GENOMIC DNA]</scope>
    <source>
        <strain evidence="7 8">DAOM 227022</strain>
    </source>
</reference>
<name>A0A397TND4_9GLOM</name>
<dbReference type="STRING" id="658196.A0A397TND4"/>
<evidence type="ECO:0000256" key="5">
    <source>
        <dbReference type="PROSITE-ProRule" id="PRU10141"/>
    </source>
</evidence>
<dbReference type="OrthoDB" id="10261027at2759"/>
<dbReference type="GO" id="GO:0004674">
    <property type="term" value="F:protein serine/threonine kinase activity"/>
    <property type="evidence" value="ECO:0007669"/>
    <property type="project" value="TreeGrafter"/>
</dbReference>
<dbReference type="PROSITE" id="PS50011">
    <property type="entry name" value="PROTEIN_KINASE_DOM"/>
    <property type="match status" value="1"/>
</dbReference>
<keyword evidence="1" id="KW-0808">Transferase</keyword>
<evidence type="ECO:0000313" key="8">
    <source>
        <dbReference type="Proteomes" id="UP000265703"/>
    </source>
</evidence>
<dbReference type="InterPro" id="IPR000719">
    <property type="entry name" value="Prot_kinase_dom"/>
</dbReference>
<accession>A0A397TND4</accession>
<keyword evidence="3 7" id="KW-0418">Kinase</keyword>
<comment type="caution">
    <text evidence="7">The sequence shown here is derived from an EMBL/GenBank/DDBJ whole genome shotgun (WGS) entry which is preliminary data.</text>
</comment>
<dbReference type="InterPro" id="IPR001245">
    <property type="entry name" value="Ser-Thr/Tyr_kinase_cat_dom"/>
</dbReference>
<dbReference type="GO" id="GO:0005524">
    <property type="term" value="F:ATP binding"/>
    <property type="evidence" value="ECO:0007669"/>
    <property type="project" value="UniProtKB-UniRule"/>
</dbReference>
<dbReference type="InterPro" id="IPR017441">
    <property type="entry name" value="Protein_kinase_ATP_BS"/>
</dbReference>
<dbReference type="Gene3D" id="1.10.510.10">
    <property type="entry name" value="Transferase(Phosphotransferase) domain 1"/>
    <property type="match status" value="1"/>
</dbReference>
<evidence type="ECO:0000313" key="7">
    <source>
        <dbReference type="EMBL" id="RIA99478.1"/>
    </source>
</evidence>
<dbReference type="Proteomes" id="UP000265703">
    <property type="component" value="Unassembled WGS sequence"/>
</dbReference>
<keyword evidence="4 5" id="KW-0067">ATP-binding</keyword>
<dbReference type="PANTHER" id="PTHR44329:SF288">
    <property type="entry name" value="MITOGEN-ACTIVATED PROTEIN KINASE KINASE KINASE 20"/>
    <property type="match status" value="1"/>
</dbReference>
<evidence type="ECO:0000256" key="3">
    <source>
        <dbReference type="ARBA" id="ARBA00022777"/>
    </source>
</evidence>
<dbReference type="PRINTS" id="PR00109">
    <property type="entry name" value="TYRKINASE"/>
</dbReference>